<feature type="region of interest" description="Disordered" evidence="2">
    <location>
        <begin position="172"/>
        <end position="193"/>
    </location>
</feature>
<dbReference type="Proteomes" id="UP001465755">
    <property type="component" value="Unassembled WGS sequence"/>
</dbReference>
<evidence type="ECO:0000313" key="5">
    <source>
        <dbReference type="Proteomes" id="UP001465755"/>
    </source>
</evidence>
<keyword evidence="5" id="KW-1185">Reference proteome</keyword>
<dbReference type="InterPro" id="IPR013088">
    <property type="entry name" value="Znf_NHR/GATA"/>
</dbReference>
<feature type="region of interest" description="Disordered" evidence="2">
    <location>
        <begin position="90"/>
        <end position="145"/>
    </location>
</feature>
<dbReference type="Pfam" id="PF00320">
    <property type="entry name" value="GATA"/>
    <property type="match status" value="1"/>
</dbReference>
<sequence length="377" mass="40466">MATLGRWTHDDVGRAVSPSKVQLDHVHEFQARKGPADEGIVVRRCLDIEDTEMDASGLIKAHAGSPALSATPVSPLQQDQQECFLPQASIASEDSQDDSDRRLLRHASTIKPRDRLARKLSGHKSSRTLGASRGSSSSGGSADVARAQERPMADGVMMLLQACEALDMNASRLSGSASASPRRPPRPRNAPATDLQHIRASFSRAFSDSLVPLPTQTSSARRGTMGGYEKENALSMLGPARKSGGHSGTLSPKPPRPIKARKSRSELHGPCCHCMATESPQWRKGPKCKPILCNACGTRFLRTRSLGKSTGKGGPKKMSCSSASSCNLDDDTAAMDVEVVNEELHDTLVNNLSQDVNSAIECIEQHNEDFVNSVDPV</sequence>
<feature type="domain" description="GATA-type" evidence="3">
    <location>
        <begin position="271"/>
        <end position="297"/>
    </location>
</feature>
<gene>
    <name evidence="4" type="ORF">WJX73_006420</name>
</gene>
<proteinExistence type="predicted"/>
<evidence type="ECO:0000256" key="2">
    <source>
        <dbReference type="SAM" id="MobiDB-lite"/>
    </source>
</evidence>
<keyword evidence="1" id="KW-0862">Zinc</keyword>
<dbReference type="GO" id="GO:0006355">
    <property type="term" value="P:regulation of DNA-templated transcription"/>
    <property type="evidence" value="ECO:0007669"/>
    <property type="project" value="InterPro"/>
</dbReference>
<dbReference type="EMBL" id="JALJOQ010000119">
    <property type="protein sequence ID" value="KAK9796236.1"/>
    <property type="molecule type" value="Genomic_DNA"/>
</dbReference>
<evidence type="ECO:0000256" key="1">
    <source>
        <dbReference type="PROSITE-ProRule" id="PRU00094"/>
    </source>
</evidence>
<dbReference type="Gene3D" id="3.30.50.10">
    <property type="entry name" value="Erythroid Transcription Factor GATA-1, subunit A"/>
    <property type="match status" value="1"/>
</dbReference>
<evidence type="ECO:0000313" key="4">
    <source>
        <dbReference type="EMBL" id="KAK9796236.1"/>
    </source>
</evidence>
<dbReference type="SMART" id="SM00401">
    <property type="entry name" value="ZnF_GATA"/>
    <property type="match status" value="1"/>
</dbReference>
<dbReference type="GO" id="GO:0043565">
    <property type="term" value="F:sequence-specific DNA binding"/>
    <property type="evidence" value="ECO:0007669"/>
    <property type="project" value="InterPro"/>
</dbReference>
<dbReference type="InterPro" id="IPR000679">
    <property type="entry name" value="Znf_GATA"/>
</dbReference>
<dbReference type="SUPFAM" id="SSF57716">
    <property type="entry name" value="Glucocorticoid receptor-like (DNA-binding domain)"/>
    <property type="match status" value="1"/>
</dbReference>
<accession>A0AAW1NVA2</accession>
<dbReference type="CDD" id="cd00202">
    <property type="entry name" value="ZnF_GATA"/>
    <property type="match status" value="1"/>
</dbReference>
<feature type="compositionally biased region" description="Low complexity" evidence="2">
    <location>
        <begin position="172"/>
        <end position="181"/>
    </location>
</feature>
<dbReference type="GO" id="GO:0008270">
    <property type="term" value="F:zinc ion binding"/>
    <property type="evidence" value="ECO:0007669"/>
    <property type="project" value="UniProtKB-KW"/>
</dbReference>
<feature type="compositionally biased region" description="Low complexity" evidence="2">
    <location>
        <begin position="127"/>
        <end position="145"/>
    </location>
</feature>
<evidence type="ECO:0000259" key="3">
    <source>
        <dbReference type="PROSITE" id="PS50114"/>
    </source>
</evidence>
<feature type="region of interest" description="Disordered" evidence="2">
    <location>
        <begin position="237"/>
        <end position="262"/>
    </location>
</feature>
<keyword evidence="1" id="KW-0479">Metal-binding</keyword>
<comment type="caution">
    <text evidence="4">The sequence shown here is derived from an EMBL/GenBank/DDBJ whole genome shotgun (WGS) entry which is preliminary data.</text>
</comment>
<reference evidence="4 5" key="1">
    <citation type="journal article" date="2024" name="Nat. Commun.">
        <title>Phylogenomics reveals the evolutionary origins of lichenization in chlorophyte algae.</title>
        <authorList>
            <person name="Puginier C."/>
            <person name="Libourel C."/>
            <person name="Otte J."/>
            <person name="Skaloud P."/>
            <person name="Haon M."/>
            <person name="Grisel S."/>
            <person name="Petersen M."/>
            <person name="Berrin J.G."/>
            <person name="Delaux P.M."/>
            <person name="Dal Grande F."/>
            <person name="Keller J."/>
        </authorList>
    </citation>
    <scope>NUCLEOTIDE SEQUENCE [LARGE SCALE GENOMIC DNA]</scope>
    <source>
        <strain evidence="4 5">SAG 2036</strain>
    </source>
</reference>
<dbReference type="PROSITE" id="PS50114">
    <property type="entry name" value="GATA_ZN_FINGER_2"/>
    <property type="match status" value="1"/>
</dbReference>
<keyword evidence="1" id="KW-0863">Zinc-finger</keyword>
<dbReference type="AlphaFoldDB" id="A0AAW1NVA2"/>
<organism evidence="4 5">
    <name type="scientific">Symbiochloris irregularis</name>
    <dbReference type="NCBI Taxonomy" id="706552"/>
    <lineage>
        <taxon>Eukaryota</taxon>
        <taxon>Viridiplantae</taxon>
        <taxon>Chlorophyta</taxon>
        <taxon>core chlorophytes</taxon>
        <taxon>Trebouxiophyceae</taxon>
        <taxon>Trebouxiales</taxon>
        <taxon>Trebouxiaceae</taxon>
        <taxon>Symbiochloris</taxon>
    </lineage>
</organism>
<name>A0AAW1NVA2_9CHLO</name>
<protein>
    <recommendedName>
        <fullName evidence="3">GATA-type domain-containing protein</fullName>
    </recommendedName>
</protein>